<dbReference type="Proteomes" id="UP000789342">
    <property type="component" value="Unassembled WGS sequence"/>
</dbReference>
<reference evidence="1" key="1">
    <citation type="submission" date="2021-06" db="EMBL/GenBank/DDBJ databases">
        <authorList>
            <person name="Kallberg Y."/>
            <person name="Tangrot J."/>
            <person name="Rosling A."/>
        </authorList>
    </citation>
    <scope>NUCLEOTIDE SEQUENCE</scope>
    <source>
        <strain evidence="1">CL551</strain>
    </source>
</reference>
<dbReference type="AlphaFoldDB" id="A0A9N9N818"/>
<proteinExistence type="predicted"/>
<evidence type="ECO:0000313" key="1">
    <source>
        <dbReference type="EMBL" id="CAG8710695.1"/>
    </source>
</evidence>
<dbReference type="EMBL" id="CAJVPV010019319">
    <property type="protein sequence ID" value="CAG8710695.1"/>
    <property type="molecule type" value="Genomic_DNA"/>
</dbReference>
<comment type="caution">
    <text evidence="1">The sequence shown here is derived from an EMBL/GenBank/DDBJ whole genome shotgun (WGS) entry which is preliminary data.</text>
</comment>
<sequence>ETRFFFLFVSIINPPSEWKPASLIVVKNSLNIDERMEDHYRMDDPNTLWLASYL</sequence>
<gene>
    <name evidence="1" type="ORF">AMORRO_LOCUS12670</name>
</gene>
<keyword evidence="2" id="KW-1185">Reference proteome</keyword>
<accession>A0A9N9N818</accession>
<feature type="non-terminal residue" evidence="1">
    <location>
        <position position="1"/>
    </location>
</feature>
<evidence type="ECO:0000313" key="2">
    <source>
        <dbReference type="Proteomes" id="UP000789342"/>
    </source>
</evidence>
<organism evidence="1 2">
    <name type="scientific">Acaulospora morrowiae</name>
    <dbReference type="NCBI Taxonomy" id="94023"/>
    <lineage>
        <taxon>Eukaryota</taxon>
        <taxon>Fungi</taxon>
        <taxon>Fungi incertae sedis</taxon>
        <taxon>Mucoromycota</taxon>
        <taxon>Glomeromycotina</taxon>
        <taxon>Glomeromycetes</taxon>
        <taxon>Diversisporales</taxon>
        <taxon>Acaulosporaceae</taxon>
        <taxon>Acaulospora</taxon>
    </lineage>
</organism>
<protein>
    <submittedName>
        <fullName evidence="1">15287_t:CDS:1</fullName>
    </submittedName>
</protein>
<name>A0A9N9N818_9GLOM</name>